<dbReference type="Proteomes" id="UP000030762">
    <property type="component" value="Unassembled WGS sequence"/>
</dbReference>
<name>T0QTE4_SAPDV</name>
<sequence>MVMSLAELAQRVRMPQCVRCDNGASSVASLMEKHMSVGGVDVTWPLSPASLAALSSQLANHATVVIDSAVPPDFADANQCHKAVHELVGSTASNRFEFAHVAIDSVGSALALTPATYPAEAFATLVYFLPSDSVGGAVTISCDSRTTTYDALDGHTIAFFNACAVSVAPIVSGHRGVVVYHAVYEPTSLGTRLFGPPSLPSIDYLERAIVKHAGQPHVAVAAVLETPCTAPSFGTLGGRDKALVDWLLAKKRFDVAFVRAGGRGNALENAAFMPESFHPACKTPAIVRDACRDRPLKALIDLDVGATLDVPAFHAYLVFWPKMLRVCVLGFDRTLRLLDDAVRGDVDDDLGYGSTRELIVVATRYLLSDVHKPSLRTDTVLLTLASALNTYGDAVLVNTFLMSCHWREFDAMADEIATAEARRYRATQSLLLLHHLRDTTSMTFRLDVLSRLLDAVPEARHQVRTIALAWWQTMLQKLRVQNYAPDTSLLVDGMRLEACLDRTLVAPEAEATLATRLPSSVVAAVLSFLQHTPRLVTVMALHPRGTPALPAALWALPSTPMHLRHAYLALAIDRFCVLDAEHDAGVAYLVLLTAGTSMDATVARAARKKYASAAFQGTLAVLLTTALTPHQAVVANEWRV</sequence>
<keyword evidence="2" id="KW-1185">Reference proteome</keyword>
<accession>T0QTE4</accession>
<dbReference type="VEuPathDB" id="FungiDB:SDRG_05514"/>
<protein>
    <submittedName>
        <fullName evidence="1">Uncharacterized protein</fullName>
    </submittedName>
</protein>
<dbReference type="RefSeq" id="XP_008609452.1">
    <property type="nucleotide sequence ID" value="XM_008611230.1"/>
</dbReference>
<dbReference type="InParanoid" id="T0QTE4"/>
<gene>
    <name evidence="1" type="ORF">SDRG_05514</name>
</gene>
<dbReference type="EMBL" id="JH767145">
    <property type="protein sequence ID" value="EQC37290.1"/>
    <property type="molecule type" value="Genomic_DNA"/>
</dbReference>
<dbReference type="OrthoDB" id="27483at2759"/>
<dbReference type="GeneID" id="19946241"/>
<evidence type="ECO:0000313" key="2">
    <source>
        <dbReference type="Proteomes" id="UP000030762"/>
    </source>
</evidence>
<organism evidence="1 2">
    <name type="scientific">Saprolegnia diclina (strain VS20)</name>
    <dbReference type="NCBI Taxonomy" id="1156394"/>
    <lineage>
        <taxon>Eukaryota</taxon>
        <taxon>Sar</taxon>
        <taxon>Stramenopiles</taxon>
        <taxon>Oomycota</taxon>
        <taxon>Saprolegniomycetes</taxon>
        <taxon>Saprolegniales</taxon>
        <taxon>Saprolegniaceae</taxon>
        <taxon>Saprolegnia</taxon>
    </lineage>
</organism>
<proteinExistence type="predicted"/>
<dbReference type="AlphaFoldDB" id="T0QTE4"/>
<evidence type="ECO:0000313" key="1">
    <source>
        <dbReference type="EMBL" id="EQC37290.1"/>
    </source>
</evidence>
<reference evidence="1 2" key="1">
    <citation type="submission" date="2012-04" db="EMBL/GenBank/DDBJ databases">
        <title>The Genome Sequence of Saprolegnia declina VS20.</title>
        <authorList>
            <consortium name="The Broad Institute Genome Sequencing Platform"/>
            <person name="Russ C."/>
            <person name="Nusbaum C."/>
            <person name="Tyler B."/>
            <person name="van West P."/>
            <person name="Dieguez-Uribeondo J."/>
            <person name="de Bruijn I."/>
            <person name="Tripathy S."/>
            <person name="Jiang R."/>
            <person name="Young S.K."/>
            <person name="Zeng Q."/>
            <person name="Gargeya S."/>
            <person name="Fitzgerald M."/>
            <person name="Haas B."/>
            <person name="Abouelleil A."/>
            <person name="Alvarado L."/>
            <person name="Arachchi H.M."/>
            <person name="Berlin A."/>
            <person name="Chapman S.B."/>
            <person name="Goldberg J."/>
            <person name="Griggs A."/>
            <person name="Gujja S."/>
            <person name="Hansen M."/>
            <person name="Howarth C."/>
            <person name="Imamovic A."/>
            <person name="Larimer J."/>
            <person name="McCowen C."/>
            <person name="Montmayeur A."/>
            <person name="Murphy C."/>
            <person name="Neiman D."/>
            <person name="Pearson M."/>
            <person name="Priest M."/>
            <person name="Roberts A."/>
            <person name="Saif S."/>
            <person name="Shea T."/>
            <person name="Sisk P."/>
            <person name="Sykes S."/>
            <person name="Wortman J."/>
            <person name="Nusbaum C."/>
            <person name="Birren B."/>
        </authorList>
    </citation>
    <scope>NUCLEOTIDE SEQUENCE [LARGE SCALE GENOMIC DNA]</scope>
    <source>
        <strain evidence="1 2">VS20</strain>
    </source>
</reference>